<dbReference type="AlphaFoldDB" id="A0A7D5QCB4"/>
<dbReference type="EC" id="5.6.2.4" evidence="9"/>
<evidence type="ECO:0000256" key="3">
    <source>
        <dbReference type="ARBA" id="ARBA00022801"/>
    </source>
</evidence>
<evidence type="ECO:0000256" key="9">
    <source>
        <dbReference type="ARBA" id="ARBA00034808"/>
    </source>
</evidence>
<dbReference type="InterPro" id="IPR001650">
    <property type="entry name" value="Helicase_C-like"/>
</dbReference>
<dbReference type="SMART" id="SM00487">
    <property type="entry name" value="DEXDc"/>
    <property type="match status" value="1"/>
</dbReference>
<dbReference type="GO" id="GO:0043138">
    <property type="term" value="F:3'-5' DNA helicase activity"/>
    <property type="evidence" value="ECO:0007669"/>
    <property type="project" value="UniProtKB-EC"/>
</dbReference>
<evidence type="ECO:0000256" key="8">
    <source>
        <dbReference type="ARBA" id="ARBA00034617"/>
    </source>
</evidence>
<evidence type="ECO:0000256" key="1">
    <source>
        <dbReference type="ARBA" id="ARBA00005446"/>
    </source>
</evidence>
<dbReference type="NCBIfam" id="TIGR00614">
    <property type="entry name" value="recQ_fam"/>
    <property type="match status" value="1"/>
</dbReference>
<sequence>MRGGVDSDSKSGIRRRGQELLEQSLGLDAEFRPDQWEAIERLVVDKERVLLVQRTGWGKSTVYFIATKLLREQGHGPTLIISPLLALMHNQIQDAENQLGLEAWTINSNNTEDWTEAKEAVVDGTCDVLLISPERLANIEFHEDVLMEMDDEFGMLVVDEAHCISDWGHDFRPDYRRIKRILQEFPDHIPVAATTATANDRVVDDVTDQVPRLRAIRGDLVRDSLRIQTNEIGSRAKRLAWLAEIVPELPSSGIVYCLTTDEVETVAEWLSDQVLDFEPYHGGMDGDRRRELEDRLMNNEVDGLAATNALGMGFNKPDLGWVVHFQRPPNLIRYYQEIGRAGRGLEEAFAILLSGDEDDRVAEFFIEQAFPEPEDFETVLSTLEASNEPLHKYEILKRANISWKAASQCLDMLRVDNAIIRVDDGFERTSKDWSYDHDRIESVTRHRWEELDRIQEFARTDECLTAFIDDELDGSLEGDCGRCANCTEPVIPTDIEDERLIQAAVEHYRAESWDEISPRYYLPTENGKSKIEKHRKHEPGRVLSVYGDPGYGELVSQSWEQEDTYSQELVSAAVRQIETEWNPTPAPTWVTAVPSPTDWPKVRDLARRIAAGLGLEYVQAVERVKEMRPQHELANSYQKRWNVEDAFDVTEDVRSAPVLLIDDTVGSRWTFTEATFELRDAGSGSVYPFALAERTMW</sequence>
<evidence type="ECO:0000256" key="4">
    <source>
        <dbReference type="ARBA" id="ARBA00022806"/>
    </source>
</evidence>
<keyword evidence="5" id="KW-0067">ATP-binding</keyword>
<comment type="similarity">
    <text evidence="1">Belongs to the helicase family. RecQ subfamily.</text>
</comment>
<feature type="domain" description="Helicase ATP-binding" evidence="10">
    <location>
        <begin position="40"/>
        <end position="216"/>
    </location>
</feature>
<keyword evidence="3 12" id="KW-0378">Hydrolase</keyword>
<proteinExistence type="inferred from homology"/>
<dbReference type="GO" id="GO:0003677">
    <property type="term" value="F:DNA binding"/>
    <property type="evidence" value="ECO:0007669"/>
    <property type="project" value="UniProtKB-KW"/>
</dbReference>
<gene>
    <name evidence="12" type="ORF">HUG12_09445</name>
</gene>
<dbReference type="SMART" id="SM00490">
    <property type="entry name" value="HELICc"/>
    <property type="match status" value="1"/>
</dbReference>
<dbReference type="GO" id="GO:0030894">
    <property type="term" value="C:replisome"/>
    <property type="evidence" value="ECO:0007669"/>
    <property type="project" value="TreeGrafter"/>
</dbReference>
<dbReference type="OrthoDB" id="114759at2157"/>
<dbReference type="GO" id="GO:0009378">
    <property type="term" value="F:four-way junction helicase activity"/>
    <property type="evidence" value="ECO:0007669"/>
    <property type="project" value="TreeGrafter"/>
</dbReference>
<dbReference type="GO" id="GO:0006310">
    <property type="term" value="P:DNA recombination"/>
    <property type="evidence" value="ECO:0007669"/>
    <property type="project" value="InterPro"/>
</dbReference>
<dbReference type="GO" id="GO:0005737">
    <property type="term" value="C:cytoplasm"/>
    <property type="evidence" value="ECO:0007669"/>
    <property type="project" value="TreeGrafter"/>
</dbReference>
<dbReference type="GO" id="GO:0005524">
    <property type="term" value="F:ATP binding"/>
    <property type="evidence" value="ECO:0007669"/>
    <property type="project" value="UniProtKB-KW"/>
</dbReference>
<dbReference type="PANTHER" id="PTHR13710">
    <property type="entry name" value="DNA HELICASE RECQ FAMILY MEMBER"/>
    <property type="match status" value="1"/>
</dbReference>
<dbReference type="InterPro" id="IPR011545">
    <property type="entry name" value="DEAD/DEAH_box_helicase_dom"/>
</dbReference>
<dbReference type="PANTHER" id="PTHR13710:SF105">
    <property type="entry name" value="ATP-DEPENDENT DNA HELICASE Q1"/>
    <property type="match status" value="1"/>
</dbReference>
<dbReference type="Pfam" id="PF00271">
    <property type="entry name" value="Helicase_C"/>
    <property type="match status" value="1"/>
</dbReference>
<dbReference type="InterPro" id="IPR014001">
    <property type="entry name" value="Helicase_ATP-bd"/>
</dbReference>
<comment type="catalytic activity">
    <reaction evidence="8">
        <text>Couples ATP hydrolysis with the unwinding of duplex DNA by translocating in the 3'-5' direction.</text>
        <dbReference type="EC" id="5.6.2.4"/>
    </reaction>
</comment>
<dbReference type="EMBL" id="CP058579">
    <property type="protein sequence ID" value="QLG64036.1"/>
    <property type="molecule type" value="Genomic_DNA"/>
</dbReference>
<dbReference type="PROSITE" id="PS51192">
    <property type="entry name" value="HELICASE_ATP_BIND_1"/>
    <property type="match status" value="1"/>
</dbReference>
<dbReference type="Gene3D" id="3.40.50.300">
    <property type="entry name" value="P-loop containing nucleotide triphosphate hydrolases"/>
    <property type="match status" value="2"/>
</dbReference>
<dbReference type="SUPFAM" id="SSF52540">
    <property type="entry name" value="P-loop containing nucleoside triphosphate hydrolases"/>
    <property type="match status" value="1"/>
</dbReference>
<dbReference type="GO" id="GO:0006281">
    <property type="term" value="P:DNA repair"/>
    <property type="evidence" value="ECO:0007669"/>
    <property type="project" value="TreeGrafter"/>
</dbReference>
<keyword evidence="6" id="KW-0238">DNA-binding</keyword>
<dbReference type="InterPro" id="IPR027417">
    <property type="entry name" value="P-loop_NTPase"/>
</dbReference>
<evidence type="ECO:0000313" key="13">
    <source>
        <dbReference type="Proteomes" id="UP000509626"/>
    </source>
</evidence>
<reference evidence="12 13" key="1">
    <citation type="submission" date="2020-06" db="EMBL/GenBank/DDBJ databases">
        <title>NJ-3-1, isolated from saline soil.</title>
        <authorList>
            <person name="Cui H.L."/>
            <person name="Shi X."/>
        </authorList>
    </citation>
    <scope>NUCLEOTIDE SEQUENCE [LARGE SCALE GENOMIC DNA]</scope>
    <source>
        <strain evidence="12 13">NJ-3-1</strain>
    </source>
</reference>
<keyword evidence="13" id="KW-1185">Reference proteome</keyword>
<dbReference type="InterPro" id="IPR029057">
    <property type="entry name" value="PRTase-like"/>
</dbReference>
<keyword evidence="2" id="KW-0547">Nucleotide-binding</keyword>
<keyword evidence="4 12" id="KW-0347">Helicase</keyword>
<dbReference type="KEGG" id="halu:HUG12_09445"/>
<dbReference type="SUPFAM" id="SSF53271">
    <property type="entry name" value="PRTase-like"/>
    <property type="match status" value="1"/>
</dbReference>
<dbReference type="PROSITE" id="PS51194">
    <property type="entry name" value="HELICASE_CTER"/>
    <property type="match status" value="1"/>
</dbReference>
<name>A0A7D5QCB4_9EURY</name>
<protein>
    <recommendedName>
        <fullName evidence="9">DNA 3'-5' helicase</fullName>
        <ecNumber evidence="9">5.6.2.4</ecNumber>
    </recommendedName>
</protein>
<accession>A0A7D5QCB4</accession>
<evidence type="ECO:0000313" key="12">
    <source>
        <dbReference type="EMBL" id="QLG64036.1"/>
    </source>
</evidence>
<organism evidence="12 13">
    <name type="scientific">Halorarum salinum</name>
    <dbReference type="NCBI Taxonomy" id="2743089"/>
    <lineage>
        <taxon>Archaea</taxon>
        <taxon>Methanobacteriati</taxon>
        <taxon>Methanobacteriota</taxon>
        <taxon>Stenosarchaea group</taxon>
        <taxon>Halobacteria</taxon>
        <taxon>Halobacteriales</taxon>
        <taxon>Haloferacaceae</taxon>
        <taxon>Halorarum</taxon>
    </lineage>
</organism>
<dbReference type="InterPro" id="IPR004589">
    <property type="entry name" value="DNA_helicase_ATP-dep_RecQ"/>
</dbReference>
<evidence type="ECO:0000256" key="2">
    <source>
        <dbReference type="ARBA" id="ARBA00022741"/>
    </source>
</evidence>
<keyword evidence="7" id="KW-0413">Isomerase</keyword>
<evidence type="ECO:0000256" key="7">
    <source>
        <dbReference type="ARBA" id="ARBA00023235"/>
    </source>
</evidence>
<evidence type="ECO:0000259" key="11">
    <source>
        <dbReference type="PROSITE" id="PS51194"/>
    </source>
</evidence>
<dbReference type="Pfam" id="PF00270">
    <property type="entry name" value="DEAD"/>
    <property type="match status" value="1"/>
</dbReference>
<evidence type="ECO:0000256" key="6">
    <source>
        <dbReference type="ARBA" id="ARBA00023125"/>
    </source>
</evidence>
<evidence type="ECO:0000259" key="10">
    <source>
        <dbReference type="PROSITE" id="PS51192"/>
    </source>
</evidence>
<dbReference type="GO" id="GO:0016787">
    <property type="term" value="F:hydrolase activity"/>
    <property type="evidence" value="ECO:0007669"/>
    <property type="project" value="UniProtKB-KW"/>
</dbReference>
<dbReference type="Proteomes" id="UP000509626">
    <property type="component" value="Chromosome"/>
</dbReference>
<feature type="domain" description="Helicase C-terminal" evidence="11">
    <location>
        <begin position="238"/>
        <end position="391"/>
    </location>
</feature>
<evidence type="ECO:0000256" key="5">
    <source>
        <dbReference type="ARBA" id="ARBA00022840"/>
    </source>
</evidence>